<accession>A0A0A2MBL7</accession>
<comment type="caution">
    <text evidence="1">The sequence shown here is derived from an EMBL/GenBank/DDBJ whole genome shotgun (WGS) entry which is preliminary data.</text>
</comment>
<evidence type="ECO:0000313" key="1">
    <source>
        <dbReference type="EMBL" id="KGO85645.1"/>
    </source>
</evidence>
<dbReference type="OrthoDB" id="9945630at2"/>
<dbReference type="Proteomes" id="UP000030121">
    <property type="component" value="Unassembled WGS sequence"/>
</dbReference>
<evidence type="ECO:0000313" key="2">
    <source>
        <dbReference type="Proteomes" id="UP000030121"/>
    </source>
</evidence>
<gene>
    <name evidence="1" type="ORF">Q764_14020</name>
</gene>
<keyword evidence="2" id="KW-1185">Reference proteome</keyword>
<name>A0A0A2MBL7_9FLAO</name>
<reference evidence="1 2" key="1">
    <citation type="submission" date="2013-09" db="EMBL/GenBank/DDBJ databases">
        <authorList>
            <person name="Zeng Z."/>
            <person name="Chen C."/>
        </authorList>
    </citation>
    <scope>NUCLEOTIDE SEQUENCE [LARGE SCALE GENOMIC DNA]</scope>
    <source>
        <strain evidence="1 2">GH29-5</strain>
    </source>
</reference>
<dbReference type="AlphaFoldDB" id="A0A0A2MBL7"/>
<organism evidence="1 2">
    <name type="scientific">Flavobacterium suncheonense GH29-5 = DSM 17707</name>
    <dbReference type="NCBI Taxonomy" id="1121899"/>
    <lineage>
        <taxon>Bacteria</taxon>
        <taxon>Pseudomonadati</taxon>
        <taxon>Bacteroidota</taxon>
        <taxon>Flavobacteriia</taxon>
        <taxon>Flavobacteriales</taxon>
        <taxon>Flavobacteriaceae</taxon>
        <taxon>Flavobacterium</taxon>
    </lineage>
</organism>
<dbReference type="RefSeq" id="WP_026980997.1">
    <property type="nucleotide sequence ID" value="NZ_AUCZ01000030.1"/>
</dbReference>
<protein>
    <recommendedName>
        <fullName evidence="3">GLPGLI family protein</fullName>
    </recommendedName>
</protein>
<dbReference type="EMBL" id="JRLW01000042">
    <property type="protein sequence ID" value="KGO85645.1"/>
    <property type="molecule type" value="Genomic_DNA"/>
</dbReference>
<dbReference type="STRING" id="1121899.GCA_000430025_02707"/>
<proteinExistence type="predicted"/>
<evidence type="ECO:0008006" key="3">
    <source>
        <dbReference type="Google" id="ProtNLM"/>
    </source>
</evidence>
<sequence length="214" mass="25271">MKTKLTFIILLIYCPFFCFGQKIYTSKYKLLSLTEKSTGDFKSQTESLFFENMIYNFESNEKIGYLKNTETLNDPSVQSNVSGDENIYVNYPNNIVCYKLDKSDIYTYKNIKFKKYKNSNVVVLGFKTTKYISEDGNIIIYTTKNLPWFVQPCLVNSNQFNESIVKFENRKSKYGFELIEYKIKEKDTDFENISKVLEKKNPKFKKTIICPFFK</sequence>